<dbReference type="PANTHER" id="PTHR33281:SF19">
    <property type="entry name" value="VOLTAGE-DEPENDENT ANION CHANNEL-FORMING PROTEIN YNEE"/>
    <property type="match status" value="1"/>
</dbReference>
<gene>
    <name evidence="10" type="ORF">RDB_LOCUS57223</name>
</gene>
<dbReference type="GO" id="GO:0005254">
    <property type="term" value="F:chloride channel activity"/>
    <property type="evidence" value="ECO:0007669"/>
    <property type="project" value="InterPro"/>
</dbReference>
<sequence>MSIEPTLLTAFGTILGFVISYRTSSAFERYNEGRRLWSTIILASRTFARTVWFHVPDDPTTFAPQPQSESEPGPSIAMARSRTLVEKRTTINLIEAFSIAVKHYLRGEDGIDYEDLYKLVKFLPAYALPDSTRVQDDCECEGNDGGMTDSPIAETRRQQSWASGSTAYPNLPELPLEARITISEDKPQVQQRRGATLRARAQTKLKPTDGPGKGPVYLLPAKNPPKWSIYDIWPLSLLAQALPDRFESGKTAARLRRMRCPITLNVPLEITFYLSSYIASLQHRKVVDVPTTNTLLSGLNQLVDSLSGLERILTTPIPFSYGTQLWASCFIYLIFLPFQLWKPLGYVTIPATAAASFIFIGFLAAGEEIENPFGYDKNDFDMDYFCKNLIRAELDALMSVPVPNPEKWAFSDDNNYIFEDDDAEIPGRSPNEWLKEDNPEKAMRGALQAVLKPKARRQGPEKIDKEIGEEEMQEEK</sequence>
<proteinExistence type="predicted"/>
<evidence type="ECO:0000256" key="3">
    <source>
        <dbReference type="ARBA" id="ARBA00022475"/>
    </source>
</evidence>
<feature type="transmembrane region" description="Helical" evidence="9">
    <location>
        <begin position="319"/>
        <end position="338"/>
    </location>
</feature>
<dbReference type="AlphaFoldDB" id="A0A8H3HU83"/>
<evidence type="ECO:0000256" key="8">
    <source>
        <dbReference type="SAM" id="MobiDB-lite"/>
    </source>
</evidence>
<keyword evidence="4 9" id="KW-0812">Transmembrane</keyword>
<reference evidence="10" key="1">
    <citation type="submission" date="2021-01" db="EMBL/GenBank/DDBJ databases">
        <authorList>
            <person name="Kaushik A."/>
        </authorList>
    </citation>
    <scope>NUCLEOTIDE SEQUENCE</scope>
    <source>
        <strain evidence="10">AG5</strain>
    </source>
</reference>
<keyword evidence="3" id="KW-1003">Cell membrane</keyword>
<comment type="caution">
    <text evidence="10">The sequence shown here is derived from an EMBL/GenBank/DDBJ whole genome shotgun (WGS) entry which is preliminary data.</text>
</comment>
<dbReference type="Pfam" id="PF25539">
    <property type="entry name" value="Bestrophin_2"/>
    <property type="match status" value="2"/>
</dbReference>
<comment type="subcellular location">
    <subcellularLocation>
        <location evidence="1">Cell membrane</location>
        <topology evidence="1">Multi-pass membrane protein</topology>
    </subcellularLocation>
</comment>
<keyword evidence="6" id="KW-0406">Ion transport</keyword>
<evidence type="ECO:0000256" key="5">
    <source>
        <dbReference type="ARBA" id="ARBA00022989"/>
    </source>
</evidence>
<feature type="compositionally biased region" description="Acidic residues" evidence="8">
    <location>
        <begin position="467"/>
        <end position="476"/>
    </location>
</feature>
<protein>
    <submittedName>
        <fullName evidence="10">Uncharacterized protein</fullName>
    </submittedName>
</protein>
<dbReference type="PANTHER" id="PTHR33281">
    <property type="entry name" value="UPF0187 PROTEIN YNEE"/>
    <property type="match status" value="1"/>
</dbReference>
<evidence type="ECO:0000256" key="4">
    <source>
        <dbReference type="ARBA" id="ARBA00022692"/>
    </source>
</evidence>
<evidence type="ECO:0000313" key="11">
    <source>
        <dbReference type="Proteomes" id="UP000663827"/>
    </source>
</evidence>
<evidence type="ECO:0000256" key="2">
    <source>
        <dbReference type="ARBA" id="ARBA00022448"/>
    </source>
</evidence>
<dbReference type="EMBL" id="CAJNJQ010001143">
    <property type="protein sequence ID" value="CAE7122751.1"/>
    <property type="molecule type" value="Genomic_DNA"/>
</dbReference>
<keyword evidence="7 9" id="KW-0472">Membrane</keyword>
<dbReference type="GO" id="GO:0005886">
    <property type="term" value="C:plasma membrane"/>
    <property type="evidence" value="ECO:0007669"/>
    <property type="project" value="UniProtKB-SubCell"/>
</dbReference>
<evidence type="ECO:0000256" key="1">
    <source>
        <dbReference type="ARBA" id="ARBA00004651"/>
    </source>
</evidence>
<organism evidence="10 11">
    <name type="scientific">Rhizoctonia solani</name>
    <dbReference type="NCBI Taxonomy" id="456999"/>
    <lineage>
        <taxon>Eukaryota</taxon>
        <taxon>Fungi</taxon>
        <taxon>Dikarya</taxon>
        <taxon>Basidiomycota</taxon>
        <taxon>Agaricomycotina</taxon>
        <taxon>Agaricomycetes</taxon>
        <taxon>Cantharellales</taxon>
        <taxon>Ceratobasidiaceae</taxon>
        <taxon>Rhizoctonia</taxon>
    </lineage>
</organism>
<keyword evidence="5 9" id="KW-1133">Transmembrane helix</keyword>
<accession>A0A8H3HU83</accession>
<dbReference type="Proteomes" id="UP000663827">
    <property type="component" value="Unassembled WGS sequence"/>
</dbReference>
<dbReference type="InterPro" id="IPR044669">
    <property type="entry name" value="YneE/VCCN1/2-like"/>
</dbReference>
<evidence type="ECO:0000256" key="9">
    <source>
        <dbReference type="SAM" id="Phobius"/>
    </source>
</evidence>
<keyword evidence="2" id="KW-0813">Transport</keyword>
<evidence type="ECO:0000256" key="7">
    <source>
        <dbReference type="ARBA" id="ARBA00023136"/>
    </source>
</evidence>
<feature type="region of interest" description="Disordered" evidence="8">
    <location>
        <begin position="448"/>
        <end position="476"/>
    </location>
</feature>
<feature type="transmembrane region" description="Helical" evidence="9">
    <location>
        <begin position="344"/>
        <end position="365"/>
    </location>
</feature>
<evidence type="ECO:0000256" key="6">
    <source>
        <dbReference type="ARBA" id="ARBA00023065"/>
    </source>
</evidence>
<name>A0A8H3HU83_9AGAM</name>
<evidence type="ECO:0000313" key="10">
    <source>
        <dbReference type="EMBL" id="CAE7122751.1"/>
    </source>
</evidence>